<proteinExistence type="predicted"/>
<gene>
    <name evidence="2" type="ORF">EGH25_08500</name>
</gene>
<dbReference type="AlphaFoldDB" id="A0A9Q4C510"/>
<protein>
    <recommendedName>
        <fullName evidence="1">PIN domain-containing protein</fullName>
    </recommendedName>
</protein>
<dbReference type="Pfam" id="PF11848">
    <property type="entry name" value="DUF3368"/>
    <property type="match status" value="1"/>
</dbReference>
<dbReference type="PANTHER" id="PTHR39550:SF1">
    <property type="entry name" value="SLL0658 PROTEIN"/>
    <property type="match status" value="1"/>
</dbReference>
<evidence type="ECO:0000313" key="3">
    <source>
        <dbReference type="Proteomes" id="UP001149411"/>
    </source>
</evidence>
<reference evidence="2" key="1">
    <citation type="submission" date="2022-09" db="EMBL/GenBank/DDBJ databases">
        <title>Haloadaptaus new haloarchaeum isolated from saline soil.</title>
        <authorList>
            <person name="Duran-Viseras A."/>
            <person name="Sanchez-Porro C."/>
            <person name="Ventosa A."/>
        </authorList>
    </citation>
    <scope>NUCLEOTIDE SEQUENCE</scope>
    <source>
        <strain evidence="2">F3-133</strain>
    </source>
</reference>
<dbReference type="SMART" id="SM00670">
    <property type="entry name" value="PINc"/>
    <property type="match status" value="1"/>
</dbReference>
<dbReference type="InterPro" id="IPR021799">
    <property type="entry name" value="PIN-like_prokaryotic"/>
</dbReference>
<dbReference type="SUPFAM" id="SSF88723">
    <property type="entry name" value="PIN domain-like"/>
    <property type="match status" value="1"/>
</dbReference>
<evidence type="ECO:0000259" key="1">
    <source>
        <dbReference type="SMART" id="SM00670"/>
    </source>
</evidence>
<dbReference type="Proteomes" id="UP001149411">
    <property type="component" value="Unassembled WGS sequence"/>
</dbReference>
<dbReference type="InterPro" id="IPR002716">
    <property type="entry name" value="PIN_dom"/>
</dbReference>
<evidence type="ECO:0000313" key="2">
    <source>
        <dbReference type="EMBL" id="MCX2819388.1"/>
    </source>
</evidence>
<accession>A0A9Q4C510</accession>
<organism evidence="2 3">
    <name type="scientific">Halorutilus salinus</name>
    <dbReference type="NCBI Taxonomy" id="2487751"/>
    <lineage>
        <taxon>Archaea</taxon>
        <taxon>Methanobacteriati</taxon>
        <taxon>Methanobacteriota</taxon>
        <taxon>Stenosarchaea group</taxon>
        <taxon>Halobacteria</taxon>
        <taxon>Halorutilales</taxon>
        <taxon>Halorutilaceae</taxon>
        <taxon>Halorutilus</taxon>
    </lineage>
</organism>
<name>A0A9Q4C510_9EURY</name>
<keyword evidence="3" id="KW-1185">Reference proteome</keyword>
<dbReference type="InterPro" id="IPR029060">
    <property type="entry name" value="PIN-like_dom_sf"/>
</dbReference>
<comment type="caution">
    <text evidence="2">The sequence shown here is derived from an EMBL/GenBank/DDBJ whole genome shotgun (WGS) entry which is preliminary data.</text>
</comment>
<feature type="domain" description="PIN" evidence="1">
    <location>
        <begin position="1"/>
        <end position="106"/>
    </location>
</feature>
<dbReference type="EMBL" id="RKLV01000008">
    <property type="protein sequence ID" value="MCX2819388.1"/>
    <property type="molecule type" value="Genomic_DNA"/>
</dbReference>
<dbReference type="PANTHER" id="PTHR39550">
    <property type="entry name" value="SLL0658 PROTEIN"/>
    <property type="match status" value="1"/>
</dbReference>
<dbReference type="Gene3D" id="3.40.50.1010">
    <property type="entry name" value="5'-nuclease"/>
    <property type="match status" value="1"/>
</dbReference>
<sequence>MKILVDASVLITLAEIDALYLLKELDGDVVMPELVADEIQDEPARSELERARDGWIRVESADEEQVKEAMKRLGRDGEPRGDAALLALATGYDEAVVVTDDKPLRNACKALGISLSGSVGVVVASVETGVLEPEEAKDLVVAMDEVGARFSASLLRKAETLIDEAAE</sequence>
<dbReference type="RefSeq" id="WP_266087595.1">
    <property type="nucleotide sequence ID" value="NZ_RKLV01000008.1"/>
</dbReference>